<dbReference type="GeneID" id="3989579"/>
<organism evidence="1 2">
    <name type="scientific">Burkholderia phage BcepNazgul</name>
    <dbReference type="NCBI Taxonomy" id="242861"/>
    <lineage>
        <taxon>Viruses</taxon>
        <taxon>Duplodnaviria</taxon>
        <taxon>Heunggongvirae</taxon>
        <taxon>Uroviricota</taxon>
        <taxon>Caudoviricetes</taxon>
        <taxon>Casjensviridae</taxon>
        <taxon>Nazgulvirus</taxon>
        <taxon>Nazgulvirus bcepnazgul</taxon>
        <taxon>Burkholderia virus BcepNazgul</taxon>
    </lineage>
</organism>
<accession>Q2HPF5</accession>
<keyword evidence="2" id="KW-1185">Reference proteome</keyword>
<sequence length="188" mass="20774">MSKIEKASVTVSFKTDSGYESVFGAQNKPGIDALKDGLHEIVRVLTINGNVATVDAVVKAAKRRGERAVLTHATAQVEQQSAVDQRAGDKPPSDDLLKALNAGTRPGILNVYRHILREHPTATGTWCIRRAKEMWGHLPLIALNAENRPGIAEIYADLRRANPQWSMSGLLREVERQWKESQESEAEL</sequence>
<evidence type="ECO:0000313" key="1">
    <source>
        <dbReference type="EMBL" id="ABD46772.1"/>
    </source>
</evidence>
<protein>
    <submittedName>
        <fullName evidence="1">Uncharacterized protein</fullName>
    </submittedName>
</protein>
<reference evidence="1" key="1">
    <citation type="submission" date="2006-02" db="EMBL/GenBank/DDBJ databases">
        <title>Complete nucleotide sequence of BcepNazgul, a novel soil phage of Burkholderia cepacia genomovar VII.</title>
        <authorList>
            <person name="Summer E.J."/>
            <person name="Peek M.L."/>
            <person name="Haliburton J.R."/>
            <person name="Hall E."/>
            <person name="Heusinkveld K."/>
            <person name="Simser J."/>
            <person name="No E.G."/>
            <person name="Gonzalez C.F."/>
            <person name="Young R.F."/>
        </authorList>
    </citation>
    <scope>NUCLEOTIDE SEQUENCE [LARGE SCALE GENOMIC DNA]</scope>
</reference>
<name>Q2HPF5_9CAUD</name>
<gene>
    <name evidence="1" type="ORF">Nazgul20</name>
</gene>
<dbReference type="EMBL" id="AY357582">
    <property type="protein sequence ID" value="ABD46772.1"/>
    <property type="molecule type" value="Genomic_DNA"/>
</dbReference>
<proteinExistence type="predicted"/>
<dbReference type="RefSeq" id="YP_544110.1">
    <property type="nucleotide sequence ID" value="NC_005091.2"/>
</dbReference>
<evidence type="ECO:0000313" key="2">
    <source>
        <dbReference type="Proteomes" id="UP000002549"/>
    </source>
</evidence>
<dbReference type="Proteomes" id="UP000002549">
    <property type="component" value="Segment"/>
</dbReference>
<dbReference type="KEGG" id="vg:3989579"/>